<accession>A0A8H5LV06</accession>
<name>A0A8H5LV06_9AGAR</name>
<dbReference type="GO" id="GO:0033557">
    <property type="term" value="C:Slx1-Slx4 complex"/>
    <property type="evidence" value="ECO:0007669"/>
    <property type="project" value="UniProtKB-UniRule"/>
</dbReference>
<evidence type="ECO:0000256" key="6">
    <source>
        <dbReference type="ARBA" id="ARBA00023204"/>
    </source>
</evidence>
<evidence type="ECO:0000256" key="4">
    <source>
        <dbReference type="ARBA" id="ARBA00022801"/>
    </source>
</evidence>
<evidence type="ECO:0000259" key="11">
    <source>
        <dbReference type="PROSITE" id="PS50164"/>
    </source>
</evidence>
<comment type="caution">
    <text evidence="8">Lacks conserved residue(s) required for the propagation of feature annotation.</text>
</comment>
<reference evidence="12 13" key="1">
    <citation type="journal article" date="2020" name="ISME J.">
        <title>Uncovering the hidden diversity of litter-decomposition mechanisms in mushroom-forming fungi.</title>
        <authorList>
            <person name="Floudas D."/>
            <person name="Bentzer J."/>
            <person name="Ahren D."/>
            <person name="Johansson T."/>
            <person name="Persson P."/>
            <person name="Tunlid A."/>
        </authorList>
    </citation>
    <scope>NUCLEOTIDE SEQUENCE [LARGE SCALE GENOMIC DNA]</scope>
    <source>
        <strain evidence="12 13">CBS 291.85</strain>
    </source>
</reference>
<feature type="signal peptide" evidence="10">
    <location>
        <begin position="1"/>
        <end position="21"/>
    </location>
</feature>
<proteinExistence type="inferred from homology"/>
<evidence type="ECO:0000256" key="5">
    <source>
        <dbReference type="ARBA" id="ARBA00023172"/>
    </source>
</evidence>
<comment type="caution">
    <text evidence="12">The sequence shown here is derived from an EMBL/GenBank/DDBJ whole genome shotgun (WGS) entry which is preliminary data.</text>
</comment>
<evidence type="ECO:0000256" key="3">
    <source>
        <dbReference type="ARBA" id="ARBA00022763"/>
    </source>
</evidence>
<comment type="subunit">
    <text evidence="8">Forms a heterodimer with SLX4.</text>
</comment>
<comment type="cofactor">
    <cofactor evidence="8">
        <name>a divalent metal cation</name>
        <dbReference type="ChEBI" id="CHEBI:60240"/>
    </cofactor>
</comment>
<keyword evidence="6 8" id="KW-0234">DNA repair</keyword>
<dbReference type="PANTHER" id="PTHR20208">
    <property type="entry name" value="STRUCTURE-SPECIFIC ENDONUCLEASE SUBUNIT SLX1"/>
    <property type="match status" value="1"/>
</dbReference>
<comment type="subcellular location">
    <subcellularLocation>
        <location evidence="8">Nucleus</location>
    </subcellularLocation>
</comment>
<feature type="chain" id="PRO_5034068946" description="GIY-YIG domain-containing protein" evidence="10">
    <location>
        <begin position="22"/>
        <end position="412"/>
    </location>
</feature>
<dbReference type="InterPro" id="IPR027520">
    <property type="entry name" value="Slx1"/>
</dbReference>
<keyword evidence="9" id="KW-0812">Transmembrane</keyword>
<keyword evidence="3 8" id="KW-0227">DNA damage</keyword>
<dbReference type="GO" id="GO:0000724">
    <property type="term" value="P:double-strand break repair via homologous recombination"/>
    <property type="evidence" value="ECO:0007669"/>
    <property type="project" value="TreeGrafter"/>
</dbReference>
<sequence>MQRRFLPSIAVLASLIQTAVADRECYNQYYRRIICPSQRARNITLIVLFSILGVIALLMFLSWCCEGCCSRRITKSMVPDPEAQLATQQPSTISAMRFEVKLSPPPYSQYQKDVAVPHTRPSICILQYSISAHIHYIHYEYMYPVAASEHSMTLTRFDSFISMRNVRVGNRSSLLSHTFPAFYACYLLKSVQFPSSKATYIGSTPDPPRRIRQHNGELTQGAWKTRSKRPWVMQMIVHGFPSKLAALQFEWAWQHPHLSRHLKDDSGKPVFSSTGRYLKQNIQVLRHMLTHHPYDTWPLHVKIFTSEAEKCWNELNASKMIGAKRGAAVAMRSLPLGFKWTVELEGVDGKSGKLGSGRKGPLEVKDEEFTSAYLTKNQNVVAANTSSDCMVCGETLNRYAEVYIFSTTRYQV</sequence>
<dbReference type="InterPro" id="IPR035901">
    <property type="entry name" value="GIY-YIG_endonuc_sf"/>
</dbReference>
<keyword evidence="2 8" id="KW-0255">Endonuclease</keyword>
<gene>
    <name evidence="12" type="ORF">D9758_002138</name>
</gene>
<keyword evidence="9" id="KW-0472">Membrane</keyword>
<dbReference type="AlphaFoldDB" id="A0A8H5LV06"/>
<feature type="domain" description="GIY-YIG" evidence="11">
    <location>
        <begin position="181"/>
        <end position="263"/>
    </location>
</feature>
<dbReference type="CDD" id="cd10455">
    <property type="entry name" value="GIY-YIG_SLX1"/>
    <property type="match status" value="1"/>
</dbReference>
<dbReference type="PROSITE" id="PS50164">
    <property type="entry name" value="GIY_YIG"/>
    <property type="match status" value="1"/>
</dbReference>
<dbReference type="EMBL" id="JAACJM010000010">
    <property type="protein sequence ID" value="KAF5370582.1"/>
    <property type="molecule type" value="Genomic_DNA"/>
</dbReference>
<dbReference type="Gene3D" id="3.40.1440.10">
    <property type="entry name" value="GIY-YIG endonuclease"/>
    <property type="match status" value="1"/>
</dbReference>
<protein>
    <recommendedName>
        <fullName evidence="11">GIY-YIG domain-containing protein</fullName>
    </recommendedName>
</protein>
<dbReference type="OrthoDB" id="24645at2759"/>
<evidence type="ECO:0000256" key="8">
    <source>
        <dbReference type="HAMAP-Rule" id="MF_03100"/>
    </source>
</evidence>
<keyword evidence="9" id="KW-1133">Transmembrane helix</keyword>
<dbReference type="InterPro" id="IPR000305">
    <property type="entry name" value="GIY-YIG_endonuc"/>
</dbReference>
<dbReference type="PANTHER" id="PTHR20208:SF10">
    <property type="entry name" value="STRUCTURE-SPECIFIC ENDONUCLEASE SUBUNIT SLX1"/>
    <property type="match status" value="1"/>
</dbReference>
<organism evidence="12 13">
    <name type="scientific">Tetrapyrgos nigripes</name>
    <dbReference type="NCBI Taxonomy" id="182062"/>
    <lineage>
        <taxon>Eukaryota</taxon>
        <taxon>Fungi</taxon>
        <taxon>Dikarya</taxon>
        <taxon>Basidiomycota</taxon>
        <taxon>Agaricomycotina</taxon>
        <taxon>Agaricomycetes</taxon>
        <taxon>Agaricomycetidae</taxon>
        <taxon>Agaricales</taxon>
        <taxon>Marasmiineae</taxon>
        <taxon>Marasmiaceae</taxon>
        <taxon>Tetrapyrgos</taxon>
    </lineage>
</organism>
<keyword evidence="5 8" id="KW-0233">DNA recombination</keyword>
<evidence type="ECO:0000313" key="13">
    <source>
        <dbReference type="Proteomes" id="UP000559256"/>
    </source>
</evidence>
<keyword evidence="10" id="KW-0732">Signal</keyword>
<dbReference type="Proteomes" id="UP000559256">
    <property type="component" value="Unassembled WGS sequence"/>
</dbReference>
<dbReference type="HAMAP" id="MF_03100">
    <property type="entry name" value="Endonuc_su_Slx1"/>
    <property type="match status" value="1"/>
</dbReference>
<keyword evidence="4 8" id="KW-0378">Hydrolase</keyword>
<evidence type="ECO:0000256" key="10">
    <source>
        <dbReference type="SAM" id="SignalP"/>
    </source>
</evidence>
<dbReference type="GO" id="GO:0008821">
    <property type="term" value="F:crossover junction DNA endonuclease activity"/>
    <property type="evidence" value="ECO:0007669"/>
    <property type="project" value="TreeGrafter"/>
</dbReference>
<evidence type="ECO:0000256" key="7">
    <source>
        <dbReference type="ARBA" id="ARBA00023242"/>
    </source>
</evidence>
<evidence type="ECO:0000256" key="9">
    <source>
        <dbReference type="SAM" id="Phobius"/>
    </source>
</evidence>
<keyword evidence="7 8" id="KW-0539">Nucleus</keyword>
<evidence type="ECO:0000256" key="2">
    <source>
        <dbReference type="ARBA" id="ARBA00022759"/>
    </source>
</evidence>
<keyword evidence="1 8" id="KW-0540">Nuclease</keyword>
<feature type="transmembrane region" description="Helical" evidence="9">
    <location>
        <begin position="45"/>
        <end position="65"/>
    </location>
</feature>
<dbReference type="GO" id="GO:0017108">
    <property type="term" value="F:5'-flap endonuclease activity"/>
    <property type="evidence" value="ECO:0007669"/>
    <property type="project" value="InterPro"/>
</dbReference>
<keyword evidence="13" id="KW-1185">Reference proteome</keyword>
<dbReference type="SUPFAM" id="SSF82771">
    <property type="entry name" value="GIY-YIG endonuclease"/>
    <property type="match status" value="1"/>
</dbReference>
<dbReference type="FunFam" id="3.40.1440.10:FF:000006">
    <property type="entry name" value="Structure-specific endonuclease subunit SLX1"/>
    <property type="match status" value="1"/>
</dbReference>
<dbReference type="Pfam" id="PF01541">
    <property type="entry name" value="GIY-YIG"/>
    <property type="match status" value="1"/>
</dbReference>
<evidence type="ECO:0000256" key="1">
    <source>
        <dbReference type="ARBA" id="ARBA00022722"/>
    </source>
</evidence>
<comment type="function">
    <text evidence="8">Catalytic subunit of the SLX1-SLX4 structure-specific endonuclease that resolves DNA secondary structures generated during DNA repair and recombination. Has endonuclease activity towards branched DNA substrates, introducing single-strand cuts in duplex DNA close to junctions with ss-DNA.</text>
</comment>
<dbReference type="InterPro" id="IPR050381">
    <property type="entry name" value="SLX1_endonuclease"/>
</dbReference>
<comment type="similarity">
    <text evidence="8">Belongs to the SLX1 family.</text>
</comment>
<evidence type="ECO:0000313" key="12">
    <source>
        <dbReference type="EMBL" id="KAF5370582.1"/>
    </source>
</evidence>